<keyword evidence="3" id="KW-1185">Reference proteome</keyword>
<name>A0ABN1ZL58_9ACTN</name>
<organism evidence="2 3">
    <name type="scientific">Kitasatospora kazusensis</name>
    <dbReference type="NCBI Taxonomy" id="407974"/>
    <lineage>
        <taxon>Bacteria</taxon>
        <taxon>Bacillati</taxon>
        <taxon>Actinomycetota</taxon>
        <taxon>Actinomycetes</taxon>
        <taxon>Kitasatosporales</taxon>
        <taxon>Streptomycetaceae</taxon>
        <taxon>Kitasatospora</taxon>
    </lineage>
</organism>
<evidence type="ECO:0000256" key="1">
    <source>
        <dbReference type="SAM" id="MobiDB-lite"/>
    </source>
</evidence>
<sequence length="58" mass="6484">MFRRSETKPSTRTETPDHTASNGRVWTGSDYDEARANGHVVYAPHTDHSNNQLGQPTT</sequence>
<feature type="compositionally biased region" description="Basic and acidic residues" evidence="1">
    <location>
        <begin position="1"/>
        <end position="17"/>
    </location>
</feature>
<gene>
    <name evidence="2" type="ORF">GCM10009760_62570</name>
</gene>
<comment type="caution">
    <text evidence="2">The sequence shown here is derived from an EMBL/GenBank/DDBJ whole genome shotgun (WGS) entry which is preliminary data.</text>
</comment>
<dbReference type="Proteomes" id="UP001422759">
    <property type="component" value="Unassembled WGS sequence"/>
</dbReference>
<feature type="compositionally biased region" description="Polar residues" evidence="1">
    <location>
        <begin position="49"/>
        <end position="58"/>
    </location>
</feature>
<feature type="region of interest" description="Disordered" evidence="1">
    <location>
        <begin position="1"/>
        <end position="58"/>
    </location>
</feature>
<evidence type="ECO:0000313" key="2">
    <source>
        <dbReference type="EMBL" id="GAA1500698.1"/>
    </source>
</evidence>
<proteinExistence type="predicted"/>
<evidence type="ECO:0000313" key="3">
    <source>
        <dbReference type="Proteomes" id="UP001422759"/>
    </source>
</evidence>
<accession>A0ABN1ZL58</accession>
<dbReference type="EMBL" id="BAAANT010000074">
    <property type="protein sequence ID" value="GAA1500698.1"/>
    <property type="molecule type" value="Genomic_DNA"/>
</dbReference>
<protein>
    <submittedName>
        <fullName evidence="2">Uncharacterized protein</fullName>
    </submittedName>
</protein>
<dbReference type="RefSeq" id="WP_344469643.1">
    <property type="nucleotide sequence ID" value="NZ_BAAANT010000074.1"/>
</dbReference>
<reference evidence="2 3" key="1">
    <citation type="journal article" date="2019" name="Int. J. Syst. Evol. Microbiol.">
        <title>The Global Catalogue of Microorganisms (GCM) 10K type strain sequencing project: providing services to taxonomists for standard genome sequencing and annotation.</title>
        <authorList>
            <consortium name="The Broad Institute Genomics Platform"/>
            <consortium name="The Broad Institute Genome Sequencing Center for Infectious Disease"/>
            <person name="Wu L."/>
            <person name="Ma J."/>
        </authorList>
    </citation>
    <scope>NUCLEOTIDE SEQUENCE [LARGE SCALE GENOMIC DNA]</scope>
    <source>
        <strain evidence="2 3">JCM 14560</strain>
    </source>
</reference>